<dbReference type="InterPro" id="IPR001227">
    <property type="entry name" value="Ac_transferase_dom_sf"/>
</dbReference>
<dbReference type="InterPro" id="IPR020843">
    <property type="entry name" value="ER"/>
</dbReference>
<dbReference type="InterPro" id="IPR029063">
    <property type="entry name" value="SAM-dependent_MTases_sf"/>
</dbReference>
<dbReference type="Pfam" id="PF21089">
    <property type="entry name" value="PKS_DH_N"/>
    <property type="match status" value="1"/>
</dbReference>
<dbReference type="InterPro" id="IPR014030">
    <property type="entry name" value="Ketoacyl_synth_N"/>
</dbReference>
<comment type="caution">
    <text evidence="12">The sequence shown here is derived from an EMBL/GenBank/DDBJ whole genome shotgun (WGS) entry which is preliminary data.</text>
</comment>
<dbReference type="Gene3D" id="3.30.70.3290">
    <property type="match status" value="1"/>
</dbReference>
<dbReference type="InterPro" id="IPR006162">
    <property type="entry name" value="Ppantetheine_attach_site"/>
</dbReference>
<dbReference type="PROSITE" id="PS00012">
    <property type="entry name" value="PHOSPHOPANTETHEINE"/>
    <property type="match status" value="1"/>
</dbReference>
<dbReference type="SUPFAM" id="SSF51735">
    <property type="entry name" value="NAD(P)-binding Rossmann-fold domains"/>
    <property type="match status" value="2"/>
</dbReference>
<evidence type="ECO:0000313" key="13">
    <source>
        <dbReference type="Proteomes" id="UP001628179"/>
    </source>
</evidence>
<dbReference type="PROSITE" id="PS50075">
    <property type="entry name" value="CARRIER"/>
    <property type="match status" value="1"/>
</dbReference>
<dbReference type="Gene3D" id="3.10.129.110">
    <property type="entry name" value="Polyketide synthase dehydratase"/>
    <property type="match status" value="1"/>
</dbReference>
<dbReference type="InterPro" id="IPR042104">
    <property type="entry name" value="PKS_dehydratase_sf"/>
</dbReference>
<evidence type="ECO:0000256" key="6">
    <source>
        <dbReference type="ARBA" id="ARBA00023268"/>
    </source>
</evidence>
<evidence type="ECO:0000313" key="12">
    <source>
        <dbReference type="EMBL" id="GAB1319645.1"/>
    </source>
</evidence>
<dbReference type="SUPFAM" id="SSF55048">
    <property type="entry name" value="Probable ACP-binding domain of malonyl-CoA ACP transacylase"/>
    <property type="match status" value="1"/>
</dbReference>
<dbReference type="PROSITE" id="PS52004">
    <property type="entry name" value="KS3_2"/>
    <property type="match status" value="1"/>
</dbReference>
<dbReference type="SUPFAM" id="SSF47336">
    <property type="entry name" value="ACP-like"/>
    <property type="match status" value="1"/>
</dbReference>
<dbReference type="Pfam" id="PF08659">
    <property type="entry name" value="KR"/>
    <property type="match status" value="1"/>
</dbReference>
<keyword evidence="6" id="KW-0511">Multifunctional enzyme</keyword>
<dbReference type="SUPFAM" id="SSF50129">
    <property type="entry name" value="GroES-like"/>
    <property type="match status" value="1"/>
</dbReference>
<dbReference type="InterPro" id="IPR020806">
    <property type="entry name" value="PKS_PP-bd"/>
</dbReference>
<evidence type="ECO:0000259" key="11">
    <source>
        <dbReference type="PROSITE" id="PS52019"/>
    </source>
</evidence>
<dbReference type="InterPro" id="IPR016035">
    <property type="entry name" value="Acyl_Trfase/lysoPLipase"/>
</dbReference>
<dbReference type="SMART" id="SM00825">
    <property type="entry name" value="PKS_KS"/>
    <property type="match status" value="1"/>
</dbReference>
<dbReference type="CDD" id="cd05195">
    <property type="entry name" value="enoyl_red"/>
    <property type="match status" value="1"/>
</dbReference>
<feature type="region of interest" description="C-terminal hotdog fold" evidence="8">
    <location>
        <begin position="1107"/>
        <end position="1254"/>
    </location>
</feature>
<dbReference type="SMART" id="SM00823">
    <property type="entry name" value="PKS_PP"/>
    <property type="match status" value="1"/>
</dbReference>
<accession>A0ABQ0GPI6</accession>
<dbReference type="PROSITE" id="PS00606">
    <property type="entry name" value="KS3_1"/>
    <property type="match status" value="1"/>
</dbReference>
<reference evidence="12 13" key="1">
    <citation type="submission" date="2024-09" db="EMBL/GenBank/DDBJ databases">
        <title>Itraconazole resistance in Madurella fahalii resulting from another homologue of gene encoding cytochrome P450 14-alpha sterol demethylase (CYP51).</title>
        <authorList>
            <person name="Yoshioka I."/>
            <person name="Fahal A.H."/>
            <person name="Kaneko S."/>
            <person name="Yaguchi T."/>
        </authorList>
    </citation>
    <scope>NUCLEOTIDE SEQUENCE [LARGE SCALE GENOMIC DNA]</scope>
    <source>
        <strain evidence="12 13">IFM 68171</strain>
    </source>
</reference>
<gene>
    <name evidence="12" type="ORF">MFIFM68171_09855</name>
</gene>
<dbReference type="InterPro" id="IPR049900">
    <property type="entry name" value="PKS_mFAS_DH"/>
</dbReference>
<dbReference type="InterPro" id="IPR018201">
    <property type="entry name" value="Ketoacyl_synth_AS"/>
</dbReference>
<dbReference type="InterPro" id="IPR014043">
    <property type="entry name" value="Acyl_transferase_dom"/>
</dbReference>
<dbReference type="PANTHER" id="PTHR43775">
    <property type="entry name" value="FATTY ACID SYNTHASE"/>
    <property type="match status" value="1"/>
</dbReference>
<dbReference type="Gene3D" id="3.40.50.150">
    <property type="entry name" value="Vaccinia Virus protein VP39"/>
    <property type="match status" value="1"/>
</dbReference>
<dbReference type="SMART" id="SM00822">
    <property type="entry name" value="PKS_KR"/>
    <property type="match status" value="1"/>
</dbReference>
<feature type="active site" description="Proton donor; for dehydratase activity" evidence="8">
    <location>
        <position position="1167"/>
    </location>
</feature>
<dbReference type="CDD" id="cd02440">
    <property type="entry name" value="AdoMet_MTases"/>
    <property type="match status" value="1"/>
</dbReference>
<dbReference type="Pfam" id="PF14765">
    <property type="entry name" value="PS-DH"/>
    <property type="match status" value="1"/>
</dbReference>
<name>A0ABQ0GPI6_9PEZI</name>
<dbReference type="PANTHER" id="PTHR43775:SF29">
    <property type="entry name" value="ASPERFURANONE POLYKETIDE SYNTHASE AFOG-RELATED"/>
    <property type="match status" value="1"/>
</dbReference>
<sequence>MGEVHYHDRGSAQSDDIAIVGYAFRLPQNVHDDSAFWEVLQKRRNLRTDWPESRTNVDAFVKDKNRKFHGRGGHFINEDLGVFDAPFFSLTAKEAAAMDPMQRWTLETSYHAFENAGMPAESLRGSRTAVFSASMLEDYARMAAMDPDNTERTAVTGSTVACVIPNRVSWYFDLRGPSIHVNTACSSALSAVDMACKSLRAGDASCALVTGANLLLDPGVFQVLSSGGFLSPDGVCYSFDHRANGYARGEGFIALVLKPVTVAVRDGDTIRAVIRSIGSNQDGHTPVLTQPSAQAQEDLIRHVYEQANLPFDQTRYIEAHGTGTRIGDPIETKAIGRVFRKSRSPKEPLFVGSVKANLGHLEGASALASIVKAILILEKGIIPGQALLKKINPDIDIDSYHIAFPTKDTVWPSAGLRRVSVNSFGFGGSNSHVILDDALHFLRERGLRGNHCTVSDPRAPLADGQASTVNGAVMPSSEPPRLPKLLVWSAADEGALKRTIQAYESYYKDRVAGNSTQLDRLAFTLAARRSRMLWRAFAVITEGAEIKSLPSTKPTRSSAEVNLAFVFTGQGAQYAKMGWDLGKYSVFDETLRQVDNIYRSLGAEWSLFDELQSSENINKPEYSQPLTTAVQIALVELLRSFGVIPKAVVGHSSGEIAAAYAIGALSLASACRVAFFRGLLAGKLRRASASAPSAMISVNVTEEQVPDYLSRIDVAGASASVCVACVNSPLNCTLSGPEAAIDAIKTQADRDGIFAQKLKTGVAYHSPSMLAISDEYLSLMGRLDRGAALRTALPIPMVSSVTGKVVRPAELTKPEYWVSNMVSPVRFADAVRVLGHKSIITDFVEVGPHPALRRPVQDTIGTEQQVRYATVLHRSRPATETMLELMGQLFSLGHAVSVSAINHASTEAIPQLLVDCPVYPFDHSHRYWAESRLSRDFRLRGAVQGEALGVRVSDWNPLAPRWRNFLSVESMPWLGHHKISDTVLYPAAGMLVMAIEAVQQQTTRADRTVIGYQLEHADFLNPIIVPEAWEDRTETQVHIQPVKKKGYNGKEESTSFDAAIFSYSHSGVWSECFRARVTVEYKDEAEHRQVADEAVRGLHKQAERLCRLPVDSQVFYRDAADHGLQYGDWFQLLHDIRWDGSRTAVAQIDMSKQRYRSDSLVHPALLDTAFHVLRVSAGQQPAANVPVRLEKAWFSAAGWQHPSNGSVRWLATSNRATSSRGGIDKPDYDGEDGTLNALAADGTVLCTIKKAVTAAVSKSADADATKQGKKGKKLLYGIEWKPQLSLLEPQQLARVCRADIFARDETTVVDNHANLCAALDLVAVRTLKHVDRSRIPGNHLQRHVDWMEHHVAKLPSVRRQEGEAISDADLEARLLQVEEVLPAWKLYTACARQLGSILVGDVDPLQVVFESDLANIFYADLFENLCADGRLATFLDLASHENPAMRILEVGAGTGGMTGHVLSALQLREARTGAPSFAEYTYTDISPVFFERASNRWPHLHKQGRMTFKALDLDRSLDSQGFEAGSYDMVIAASVLHATPYLEATLRNVRTALKPGGRLVLVEVINPADVATNFMAGLVPGWWVAREEWRPHSAAITEARWDQLLRSNGFSGNDVLLRDYKSEDCHIMSVIVSTAQETRQIQRPLAPQAGRRVVLVVDETPSDKQAQLAGLMGSLLGPDWQTPLVCPFSADKLTGALASLAKDDAVICLVEVHNKPLLSGLSERSYKCLQLLIKHAPRLMWATAPSASDDSQAAHYGVAQGFLRSIRAEQGQADSRLVNVAIEEQSDVMECAAFIAKVFRTAFDPSSLRMISKEVEYVVRGGVLMTGRAVENVAGNEALRSLLQPQLRQAVWADAPALQLSVATRDGALRPESLQFVRDVTYDLHTDIGLDEVEIEAKAWSLSQDDVHAALGRAVDGYREADEPSPGPSSGCAGVITRVGRNCDESLRPGDRVCMMLPPGCMRKYPRAHQTAVTKMPPADKLSFEAGAASLVPGITAYHALVDVARLRQGMSVLIHHAAGHMAQIAVRIARMLGAGRIFATTSSPDEKQLLVSTLGIPAENIFPSRPAAFVHGVRSATQGAGVDIIFNTLVGDDALLASCECLARGGRLIEVGRANVAAGVVLPMSVFAKNITFSAIHARDFNRETASGLAMRIMHLLGEGSIQPSQPPTIFDMSHVNEAFKQIQNDKMTADCVVIRPRDEDTVSYLDQEERHWTFRENASYLIAGGTGGLGREIVRWMADRGAKHIIIASRSGATSDAARELVAELRRRHVNVVAQQCDVSSESSLASMLEECTRSGMPPIRGCINAAMVLQDAIFQDSMTFAQWDLAIRSKVQSSYNLHRLLPQNLDFFVLLASLAGVVGQMASANYAGGCSFQDALARHRLARGQQALSLDIGWMKNIGIIAETGAYQRQRQKADDMQPIHDSELLGLLTLSLDPSNPLQTPAHSQPGQVLFGLRTPVDLLAQGRTVPGLLERPLFAPFSYDPAVRAETTSSGAGAQVARTVDDGALFRQTPPDSRERTQIVRRALANKLARAMSISPEDVELSKPLSTYGVDSLMAVELRNWFGKEFGATVAVFDIMGGVPISKIADLVTARSAFK</sequence>
<dbReference type="InterPro" id="IPR009081">
    <property type="entry name" value="PP-bd_ACP"/>
</dbReference>
<keyword evidence="5" id="KW-0560">Oxidoreductase</keyword>
<keyword evidence="4" id="KW-0521">NADP</keyword>
<dbReference type="GeneID" id="98180597"/>
<dbReference type="Gene3D" id="3.40.366.10">
    <property type="entry name" value="Malonyl-Coenzyme A Acyl Carrier Protein, domain 2"/>
    <property type="match status" value="1"/>
</dbReference>
<dbReference type="InterPro" id="IPR036291">
    <property type="entry name" value="NAD(P)-bd_dom_sf"/>
</dbReference>
<feature type="active site" description="Proton acceptor; for dehydratase activity" evidence="8">
    <location>
        <position position="977"/>
    </location>
</feature>
<dbReference type="InterPro" id="IPR013149">
    <property type="entry name" value="ADH-like_C"/>
</dbReference>
<keyword evidence="2" id="KW-0597">Phosphoprotein</keyword>
<dbReference type="Pfam" id="PF00107">
    <property type="entry name" value="ADH_zinc_N"/>
    <property type="match status" value="1"/>
</dbReference>
<dbReference type="RefSeq" id="XP_070921375.1">
    <property type="nucleotide sequence ID" value="XM_071065274.1"/>
</dbReference>
<evidence type="ECO:0000256" key="3">
    <source>
        <dbReference type="ARBA" id="ARBA00022679"/>
    </source>
</evidence>
<evidence type="ECO:0000256" key="2">
    <source>
        <dbReference type="ARBA" id="ARBA00022553"/>
    </source>
</evidence>
<keyword evidence="7" id="KW-0012">Acyltransferase</keyword>
<dbReference type="SUPFAM" id="SSF53335">
    <property type="entry name" value="S-adenosyl-L-methionine-dependent methyltransferases"/>
    <property type="match status" value="1"/>
</dbReference>
<dbReference type="Gene3D" id="3.40.47.10">
    <property type="match status" value="1"/>
</dbReference>
<dbReference type="PROSITE" id="PS52019">
    <property type="entry name" value="PKS_MFAS_DH"/>
    <property type="match status" value="1"/>
</dbReference>
<feature type="region of interest" description="N-terminal hotdog fold" evidence="8">
    <location>
        <begin position="945"/>
        <end position="1084"/>
    </location>
</feature>
<dbReference type="Pfam" id="PF00698">
    <property type="entry name" value="Acyl_transf_1"/>
    <property type="match status" value="1"/>
</dbReference>
<dbReference type="SMART" id="SM00826">
    <property type="entry name" value="PKS_DH"/>
    <property type="match status" value="1"/>
</dbReference>
<keyword evidence="13" id="KW-1185">Reference proteome</keyword>
<dbReference type="InterPro" id="IPR032821">
    <property type="entry name" value="PKS_assoc"/>
</dbReference>
<dbReference type="InterPro" id="IPR050091">
    <property type="entry name" value="PKS_NRPS_Biosynth_Enz"/>
</dbReference>
<evidence type="ECO:0008006" key="14">
    <source>
        <dbReference type="Google" id="ProtNLM"/>
    </source>
</evidence>
<dbReference type="InterPro" id="IPR014031">
    <property type="entry name" value="Ketoacyl_synth_C"/>
</dbReference>
<feature type="domain" description="PKS/mFAS DH" evidence="11">
    <location>
        <begin position="945"/>
        <end position="1254"/>
    </location>
</feature>
<dbReference type="InterPro" id="IPR013968">
    <property type="entry name" value="PKS_KR"/>
</dbReference>
<evidence type="ECO:0000259" key="9">
    <source>
        <dbReference type="PROSITE" id="PS50075"/>
    </source>
</evidence>
<evidence type="ECO:0000256" key="1">
    <source>
        <dbReference type="ARBA" id="ARBA00022450"/>
    </source>
</evidence>
<dbReference type="InterPro" id="IPR016036">
    <property type="entry name" value="Malonyl_transacylase_ACP-bd"/>
</dbReference>
<organism evidence="12 13">
    <name type="scientific">Madurella fahalii</name>
    <dbReference type="NCBI Taxonomy" id="1157608"/>
    <lineage>
        <taxon>Eukaryota</taxon>
        <taxon>Fungi</taxon>
        <taxon>Dikarya</taxon>
        <taxon>Ascomycota</taxon>
        <taxon>Pezizomycotina</taxon>
        <taxon>Sordariomycetes</taxon>
        <taxon>Sordariomycetidae</taxon>
        <taxon>Sordariales</taxon>
        <taxon>Sordariales incertae sedis</taxon>
        <taxon>Madurella</taxon>
    </lineage>
</organism>
<dbReference type="SMART" id="SM00829">
    <property type="entry name" value="PKS_ER"/>
    <property type="match status" value="1"/>
</dbReference>
<dbReference type="Pfam" id="PF08242">
    <property type="entry name" value="Methyltransf_12"/>
    <property type="match status" value="1"/>
</dbReference>
<dbReference type="InterPro" id="IPR020807">
    <property type="entry name" value="PKS_DH"/>
</dbReference>
<dbReference type="Gene3D" id="1.10.1200.10">
    <property type="entry name" value="ACP-like"/>
    <property type="match status" value="1"/>
</dbReference>
<dbReference type="InterPro" id="IPR016039">
    <property type="entry name" value="Thiolase-like"/>
</dbReference>
<dbReference type="Pfam" id="PF02801">
    <property type="entry name" value="Ketoacyl-synt_C"/>
    <property type="match status" value="1"/>
</dbReference>
<dbReference type="InterPro" id="IPR036736">
    <property type="entry name" value="ACP-like_sf"/>
</dbReference>
<dbReference type="InterPro" id="IPR013217">
    <property type="entry name" value="Methyltransf_12"/>
</dbReference>
<dbReference type="InterPro" id="IPR020841">
    <property type="entry name" value="PKS_Beta-ketoAc_synthase_dom"/>
</dbReference>
<keyword evidence="3" id="KW-0808">Transferase</keyword>
<dbReference type="Gene3D" id="3.40.50.720">
    <property type="entry name" value="NAD(P)-binding Rossmann-like Domain"/>
    <property type="match status" value="2"/>
</dbReference>
<evidence type="ECO:0000256" key="8">
    <source>
        <dbReference type="PROSITE-ProRule" id="PRU01363"/>
    </source>
</evidence>
<feature type="domain" description="Carrier" evidence="9">
    <location>
        <begin position="2516"/>
        <end position="2597"/>
    </location>
</feature>
<dbReference type="Pfam" id="PF23297">
    <property type="entry name" value="ACP_SdgA_C"/>
    <property type="match status" value="1"/>
</dbReference>
<dbReference type="SUPFAM" id="SSF52151">
    <property type="entry name" value="FabD/lysophospholipase-like"/>
    <property type="match status" value="1"/>
</dbReference>
<dbReference type="InterPro" id="IPR049552">
    <property type="entry name" value="PKS_DH_N"/>
</dbReference>
<dbReference type="EMBL" id="BAAFSV010000005">
    <property type="protein sequence ID" value="GAB1319645.1"/>
    <property type="molecule type" value="Genomic_DNA"/>
</dbReference>
<keyword evidence="1" id="KW-0596">Phosphopantetheine</keyword>
<protein>
    <recommendedName>
        <fullName evidence="14">Polyketide synthase</fullName>
    </recommendedName>
</protein>
<dbReference type="SUPFAM" id="SSF53901">
    <property type="entry name" value="Thiolase-like"/>
    <property type="match status" value="1"/>
</dbReference>
<dbReference type="SMART" id="SM00827">
    <property type="entry name" value="PKS_AT"/>
    <property type="match status" value="1"/>
</dbReference>
<evidence type="ECO:0000259" key="10">
    <source>
        <dbReference type="PROSITE" id="PS52004"/>
    </source>
</evidence>
<dbReference type="CDD" id="cd00833">
    <property type="entry name" value="PKS"/>
    <property type="match status" value="1"/>
</dbReference>
<dbReference type="InterPro" id="IPR057326">
    <property type="entry name" value="KR_dom"/>
</dbReference>
<dbReference type="InterPro" id="IPR049551">
    <property type="entry name" value="PKS_DH_C"/>
</dbReference>
<dbReference type="Proteomes" id="UP001628179">
    <property type="component" value="Unassembled WGS sequence"/>
</dbReference>
<dbReference type="Pfam" id="PF00109">
    <property type="entry name" value="ketoacyl-synt"/>
    <property type="match status" value="1"/>
</dbReference>
<dbReference type="InterPro" id="IPR011032">
    <property type="entry name" value="GroES-like_sf"/>
</dbReference>
<feature type="domain" description="Ketosynthase family 3 (KS3)" evidence="10">
    <location>
        <begin position="14"/>
        <end position="437"/>
    </location>
</feature>
<dbReference type="Gene3D" id="3.90.180.10">
    <property type="entry name" value="Medium-chain alcohol dehydrogenases, catalytic domain"/>
    <property type="match status" value="1"/>
</dbReference>
<dbReference type="Pfam" id="PF16197">
    <property type="entry name" value="KAsynt_C_assoc"/>
    <property type="match status" value="1"/>
</dbReference>
<evidence type="ECO:0000256" key="5">
    <source>
        <dbReference type="ARBA" id="ARBA00023002"/>
    </source>
</evidence>
<evidence type="ECO:0000256" key="4">
    <source>
        <dbReference type="ARBA" id="ARBA00022857"/>
    </source>
</evidence>
<proteinExistence type="predicted"/>
<evidence type="ECO:0000256" key="7">
    <source>
        <dbReference type="ARBA" id="ARBA00023315"/>
    </source>
</evidence>